<dbReference type="Proteomes" id="UP000198804">
    <property type="component" value="Unassembled WGS sequence"/>
</dbReference>
<feature type="region of interest" description="Disordered" evidence="1">
    <location>
        <begin position="176"/>
        <end position="416"/>
    </location>
</feature>
<feature type="compositionally biased region" description="Basic and acidic residues" evidence="1">
    <location>
        <begin position="362"/>
        <end position="374"/>
    </location>
</feature>
<dbReference type="InterPro" id="IPR033469">
    <property type="entry name" value="CYTH-like_dom_sf"/>
</dbReference>
<dbReference type="Gene3D" id="2.40.320.10">
    <property type="entry name" value="Hypothetical Protein Pfu-838710-001"/>
    <property type="match status" value="1"/>
</dbReference>
<evidence type="ECO:0000313" key="2">
    <source>
        <dbReference type="EMBL" id="SFK77843.1"/>
    </source>
</evidence>
<proteinExistence type="predicted"/>
<sequence length="416" mass="43990">MSVVRRFLVAPSLVRLLRKERGGARITEGYFAPQAGRTSFVRLQGNNCFLVLVTGAEGATAEERTEVPRAHGDALLDVCAGKAIYERTAVSLAGNEALVDRYVRPAGLDLVSLVFEEAEAAKAFVPPVWFGAEVSTDAAYHGQAIALTGVPSAGEVPLSNAALEAVLDLIEPRFGSSRSTIPPWPPTPPAKPYTPPKPAEDAKPAEAAAPEPQAAPEALLAPIEPPKPEEAAEPPKAEEPRPDEPAPQPEPPKAEEPAEAPKAAAPEPAPQPEPPTTAEPEKPAEPEKAAEPEKPAALPEPAKAEAPKSEEPKPEEPKPEEPKPAEAKPVEAKPVEAKPVEAKPVEAKAPEPAPAASGAPPAEERLPPDARIDDVIESLSKALGAAIRNPQEPSKDEGVTEAFERWQVRPRRTQQT</sequence>
<dbReference type="OrthoDB" id="9805588at2"/>
<feature type="compositionally biased region" description="Pro residues" evidence="1">
    <location>
        <begin position="267"/>
        <end position="277"/>
    </location>
</feature>
<dbReference type="SUPFAM" id="SSF55154">
    <property type="entry name" value="CYTH-like phosphatases"/>
    <property type="match status" value="1"/>
</dbReference>
<feature type="compositionally biased region" description="Basic and acidic residues" evidence="1">
    <location>
        <begin position="302"/>
        <end position="349"/>
    </location>
</feature>
<dbReference type="AlphaFoldDB" id="A0A1I4CAM6"/>
<feature type="compositionally biased region" description="Basic and acidic residues" evidence="1">
    <location>
        <begin position="226"/>
        <end position="244"/>
    </location>
</feature>
<reference evidence="3" key="1">
    <citation type="submission" date="2016-10" db="EMBL/GenBank/DDBJ databases">
        <authorList>
            <person name="Varghese N."/>
            <person name="Submissions S."/>
        </authorList>
    </citation>
    <scope>NUCLEOTIDE SEQUENCE [LARGE SCALE GENOMIC DNA]</scope>
    <source>
        <strain evidence="3">CGMCC 1.6474</strain>
    </source>
</reference>
<evidence type="ECO:0000256" key="1">
    <source>
        <dbReference type="SAM" id="MobiDB-lite"/>
    </source>
</evidence>
<dbReference type="STRING" id="414703.SAMN04488125_104117"/>
<name>A0A1I4CAM6_9HYPH</name>
<feature type="compositionally biased region" description="Low complexity" evidence="1">
    <location>
        <begin position="205"/>
        <end position="222"/>
    </location>
</feature>
<feature type="compositionally biased region" description="Basic and acidic residues" evidence="1">
    <location>
        <begin position="279"/>
        <end position="294"/>
    </location>
</feature>
<dbReference type="RefSeq" id="WP_091943553.1">
    <property type="nucleotide sequence ID" value="NZ_FOSV01000004.1"/>
</dbReference>
<feature type="compositionally biased region" description="Basic and acidic residues" evidence="1">
    <location>
        <begin position="393"/>
        <end position="407"/>
    </location>
</feature>
<feature type="compositionally biased region" description="Pro residues" evidence="1">
    <location>
        <begin position="182"/>
        <end position="197"/>
    </location>
</feature>
<dbReference type="EMBL" id="FOSV01000004">
    <property type="protein sequence ID" value="SFK77843.1"/>
    <property type="molecule type" value="Genomic_DNA"/>
</dbReference>
<accession>A0A1I4CAM6</accession>
<keyword evidence="3" id="KW-1185">Reference proteome</keyword>
<organism evidence="2 3">
    <name type="scientific">Methylorubrum salsuginis</name>
    <dbReference type="NCBI Taxonomy" id="414703"/>
    <lineage>
        <taxon>Bacteria</taxon>
        <taxon>Pseudomonadati</taxon>
        <taxon>Pseudomonadota</taxon>
        <taxon>Alphaproteobacteria</taxon>
        <taxon>Hyphomicrobiales</taxon>
        <taxon>Methylobacteriaceae</taxon>
        <taxon>Methylorubrum</taxon>
    </lineage>
</organism>
<protein>
    <submittedName>
        <fullName evidence="2">CYTH domain-containing protein</fullName>
    </submittedName>
</protein>
<gene>
    <name evidence="2" type="ORF">SAMN04488125_104117</name>
</gene>
<evidence type="ECO:0000313" key="3">
    <source>
        <dbReference type="Proteomes" id="UP000198804"/>
    </source>
</evidence>